<name>A0A7S2NIU7_9EUKA</name>
<dbReference type="Pfam" id="PF12796">
    <property type="entry name" value="Ank_2"/>
    <property type="match status" value="1"/>
</dbReference>
<organism evidence="5">
    <name type="scientific">Haptolina brevifila</name>
    <dbReference type="NCBI Taxonomy" id="156173"/>
    <lineage>
        <taxon>Eukaryota</taxon>
        <taxon>Haptista</taxon>
        <taxon>Haptophyta</taxon>
        <taxon>Prymnesiophyceae</taxon>
        <taxon>Prymnesiales</taxon>
        <taxon>Prymnesiaceae</taxon>
        <taxon>Haptolina</taxon>
    </lineage>
</organism>
<feature type="compositionally biased region" description="Basic residues" evidence="4">
    <location>
        <begin position="15"/>
        <end position="27"/>
    </location>
</feature>
<dbReference type="GO" id="GO:0071356">
    <property type="term" value="P:cellular response to tumor necrosis factor"/>
    <property type="evidence" value="ECO:0007669"/>
    <property type="project" value="TreeGrafter"/>
</dbReference>
<dbReference type="Gene3D" id="1.25.40.20">
    <property type="entry name" value="Ankyrin repeat-containing domain"/>
    <property type="match status" value="2"/>
</dbReference>
<accession>A0A7S2NIU7</accession>
<dbReference type="SMART" id="SM00248">
    <property type="entry name" value="ANK"/>
    <property type="match status" value="5"/>
</dbReference>
<evidence type="ECO:0000256" key="2">
    <source>
        <dbReference type="ARBA" id="ARBA00023043"/>
    </source>
</evidence>
<gene>
    <name evidence="5" type="ORF">CBRE1094_LOCUS41917</name>
</gene>
<dbReference type="PROSITE" id="PS50297">
    <property type="entry name" value="ANK_REP_REGION"/>
    <property type="match status" value="2"/>
</dbReference>
<feature type="compositionally biased region" description="Polar residues" evidence="4">
    <location>
        <begin position="249"/>
        <end position="258"/>
    </location>
</feature>
<dbReference type="SUPFAM" id="SSF48403">
    <property type="entry name" value="Ankyrin repeat"/>
    <property type="match status" value="1"/>
</dbReference>
<dbReference type="InterPro" id="IPR002110">
    <property type="entry name" value="Ankyrin_rpt"/>
</dbReference>
<feature type="region of interest" description="Disordered" evidence="4">
    <location>
        <begin position="215"/>
        <end position="258"/>
    </location>
</feature>
<dbReference type="InterPro" id="IPR051070">
    <property type="entry name" value="NF-kappa-B_inhibitor"/>
</dbReference>
<dbReference type="GO" id="GO:0051059">
    <property type="term" value="F:NF-kappaB binding"/>
    <property type="evidence" value="ECO:0007669"/>
    <property type="project" value="TreeGrafter"/>
</dbReference>
<dbReference type="PROSITE" id="PS50088">
    <property type="entry name" value="ANK_REPEAT"/>
    <property type="match status" value="3"/>
</dbReference>
<sequence length="258" mass="27477">MATTPKAESPPSERRRPKAMAARRKAAKQQLQQVSEDGPLPQGAPEATDALVMAAMQGNEEAIDMLIGSGEMLVNQKDSIGVAPLHWAAFCGHPSVCTRLLDAKADIHVRDREGRTPLHVAAYENQESCLRTLIEAGADLHSPDKVGWTPLHCAVSNSIERACSLLTDAGAEVQRKDTEGKSSMDLAIHFGNSDVLRILERAQEQRELLALKGMGIGSHRPQPSTPTPTTMSASPEANAATDPPADSPISLSSPIAVS</sequence>
<dbReference type="Pfam" id="PF00023">
    <property type="entry name" value="Ank"/>
    <property type="match status" value="1"/>
</dbReference>
<dbReference type="PANTHER" id="PTHR46680">
    <property type="entry name" value="NF-KAPPA-B INHIBITOR ALPHA"/>
    <property type="match status" value="1"/>
</dbReference>
<keyword evidence="2 3" id="KW-0040">ANK repeat</keyword>
<protein>
    <submittedName>
        <fullName evidence="5">Uncharacterized protein</fullName>
    </submittedName>
</protein>
<proteinExistence type="predicted"/>
<dbReference type="InterPro" id="IPR036770">
    <property type="entry name" value="Ankyrin_rpt-contain_sf"/>
</dbReference>
<evidence type="ECO:0000256" key="3">
    <source>
        <dbReference type="PROSITE-ProRule" id="PRU00023"/>
    </source>
</evidence>
<keyword evidence="1" id="KW-0677">Repeat</keyword>
<feature type="repeat" description="ANK" evidence="3">
    <location>
        <begin position="113"/>
        <end position="145"/>
    </location>
</feature>
<reference evidence="5" key="1">
    <citation type="submission" date="2021-01" db="EMBL/GenBank/DDBJ databases">
        <authorList>
            <person name="Corre E."/>
            <person name="Pelletier E."/>
            <person name="Niang G."/>
            <person name="Scheremetjew M."/>
            <person name="Finn R."/>
            <person name="Kale V."/>
            <person name="Holt S."/>
            <person name="Cochrane G."/>
            <person name="Meng A."/>
            <person name="Brown T."/>
            <person name="Cohen L."/>
        </authorList>
    </citation>
    <scope>NUCLEOTIDE SEQUENCE</scope>
    <source>
        <strain evidence="5">UTEX LB 985</strain>
    </source>
</reference>
<feature type="compositionally biased region" description="Low complexity" evidence="4">
    <location>
        <begin position="218"/>
        <end position="235"/>
    </location>
</feature>
<evidence type="ECO:0000256" key="1">
    <source>
        <dbReference type="ARBA" id="ARBA00022737"/>
    </source>
</evidence>
<feature type="repeat" description="ANK" evidence="3">
    <location>
        <begin position="146"/>
        <end position="178"/>
    </location>
</feature>
<dbReference type="EMBL" id="HBGU01076882">
    <property type="protein sequence ID" value="CAD9542159.1"/>
    <property type="molecule type" value="Transcribed_RNA"/>
</dbReference>
<dbReference type="PANTHER" id="PTHR46680:SF3">
    <property type="entry name" value="NF-KAPPA-B INHIBITOR CACTUS"/>
    <property type="match status" value="1"/>
</dbReference>
<evidence type="ECO:0000256" key="4">
    <source>
        <dbReference type="SAM" id="MobiDB-lite"/>
    </source>
</evidence>
<feature type="repeat" description="ANK" evidence="3">
    <location>
        <begin position="80"/>
        <end position="112"/>
    </location>
</feature>
<dbReference type="AlphaFoldDB" id="A0A7S2NIU7"/>
<dbReference type="GO" id="GO:0005829">
    <property type="term" value="C:cytosol"/>
    <property type="evidence" value="ECO:0007669"/>
    <property type="project" value="TreeGrafter"/>
</dbReference>
<feature type="region of interest" description="Disordered" evidence="4">
    <location>
        <begin position="1"/>
        <end position="45"/>
    </location>
</feature>
<evidence type="ECO:0000313" key="5">
    <source>
        <dbReference type="EMBL" id="CAD9542159.1"/>
    </source>
</evidence>